<gene>
    <name evidence="1" type="ORF">MSAN_02447100</name>
</gene>
<accession>A0A8H7CAN8</accession>
<reference evidence="1" key="1">
    <citation type="submission" date="2020-05" db="EMBL/GenBank/DDBJ databases">
        <title>Mycena genomes resolve the evolution of fungal bioluminescence.</title>
        <authorList>
            <person name="Tsai I.J."/>
        </authorList>
    </citation>
    <scope>NUCLEOTIDE SEQUENCE</scope>
    <source>
        <strain evidence="1">160909Yilan</strain>
    </source>
</reference>
<dbReference type="Proteomes" id="UP000623467">
    <property type="component" value="Unassembled WGS sequence"/>
</dbReference>
<dbReference type="AlphaFoldDB" id="A0A8H7CAN8"/>
<evidence type="ECO:0000313" key="2">
    <source>
        <dbReference type="Proteomes" id="UP000623467"/>
    </source>
</evidence>
<sequence length="502" mass="54799">MPDSEKEFYSEDAVSEGHDECIDTLNVFDGAHTSLWRRRPALSAALERKVGINACRIQQVSDQGHEWEFLDLPSSQRSESESRFWAPTSSLVWATGDLCLRQMTSPLLGSRGAKIVALRVLGGAQSTRQTLYVVVNDALSDAAGVVIIAAVTLAIDMLSCKYDMRGEQRRARLTCPWDPMKPPTFSPYLMGVIHLRLRLYHQQGLLSVRPLYSVYQPVTPALSFVGWLAVTVIAALAPVNALYDNGIAPGGTHGPSPTTRTSSARCCTRGRGSTWRCSRCLDVVANNSINVYLVCISVVHIWLARVPRLLGPAPLPHGAISIAGAHSFAVHVARRLDGRPRCLGIAAFAPFNALYDNSVATGAYDTNELSAVLHELYGFGELLVLDVLANNGMSIYSLLNLRRPRLARQCSASPLASAFSSRRCTFPSPSSPPAGTPAFSTSLEYFMNVLRAGSSWSLFVFVVVVEHLRDWTECDDDAAEAWSRGDRTPCATLGRICLYTAH</sequence>
<dbReference type="EMBL" id="JACAZH010000063">
    <property type="protein sequence ID" value="KAF7330714.1"/>
    <property type="molecule type" value="Genomic_DNA"/>
</dbReference>
<keyword evidence="2" id="KW-1185">Reference proteome</keyword>
<name>A0A8H7CAN8_9AGAR</name>
<organism evidence="1 2">
    <name type="scientific">Mycena sanguinolenta</name>
    <dbReference type="NCBI Taxonomy" id="230812"/>
    <lineage>
        <taxon>Eukaryota</taxon>
        <taxon>Fungi</taxon>
        <taxon>Dikarya</taxon>
        <taxon>Basidiomycota</taxon>
        <taxon>Agaricomycotina</taxon>
        <taxon>Agaricomycetes</taxon>
        <taxon>Agaricomycetidae</taxon>
        <taxon>Agaricales</taxon>
        <taxon>Marasmiineae</taxon>
        <taxon>Mycenaceae</taxon>
        <taxon>Mycena</taxon>
    </lineage>
</organism>
<protein>
    <submittedName>
        <fullName evidence="1">Cytosine-purine permease</fullName>
    </submittedName>
</protein>
<comment type="caution">
    <text evidence="1">The sequence shown here is derived from an EMBL/GenBank/DDBJ whole genome shotgun (WGS) entry which is preliminary data.</text>
</comment>
<proteinExistence type="predicted"/>
<dbReference type="OrthoDB" id="2116389at2759"/>
<evidence type="ECO:0000313" key="1">
    <source>
        <dbReference type="EMBL" id="KAF7330714.1"/>
    </source>
</evidence>